<dbReference type="Gene3D" id="3.40.630.40">
    <property type="entry name" value="Zn-dependent exopeptidases"/>
    <property type="match status" value="1"/>
</dbReference>
<dbReference type="Gene3D" id="2.30.30.40">
    <property type="entry name" value="SH3 Domains"/>
    <property type="match status" value="4"/>
</dbReference>
<dbReference type="PROSITE" id="PS51781">
    <property type="entry name" value="SH3B"/>
    <property type="match status" value="3"/>
</dbReference>
<keyword evidence="5" id="KW-1185">Reference proteome</keyword>
<feature type="domain" description="SH3b" evidence="3">
    <location>
        <begin position="190"/>
        <end position="252"/>
    </location>
</feature>
<evidence type="ECO:0000256" key="2">
    <source>
        <dbReference type="ARBA" id="ARBA00023316"/>
    </source>
</evidence>
<dbReference type="InterPro" id="IPR050695">
    <property type="entry name" value="N-acetylmuramoyl_amidase_3"/>
</dbReference>
<feature type="domain" description="SH3b" evidence="3">
    <location>
        <begin position="35"/>
        <end position="97"/>
    </location>
</feature>
<dbReference type="GO" id="GO:0008745">
    <property type="term" value="F:N-acetylmuramoyl-L-alanine amidase activity"/>
    <property type="evidence" value="ECO:0007669"/>
    <property type="project" value="InterPro"/>
</dbReference>
<dbReference type="GO" id="GO:0009253">
    <property type="term" value="P:peptidoglycan catabolic process"/>
    <property type="evidence" value="ECO:0007669"/>
    <property type="project" value="InterPro"/>
</dbReference>
<keyword evidence="2" id="KW-0961">Cell wall biogenesis/degradation</keyword>
<gene>
    <name evidence="4" type="ordered locus">CHY_2485</name>
</gene>
<dbReference type="InParanoid" id="Q3A9A5"/>
<evidence type="ECO:0000313" key="4">
    <source>
        <dbReference type="EMBL" id="ABB14758.1"/>
    </source>
</evidence>
<dbReference type="SUPFAM" id="SSF53187">
    <property type="entry name" value="Zn-dependent exopeptidases"/>
    <property type="match status" value="1"/>
</dbReference>
<accession>Q3A9A5</accession>
<dbReference type="Pfam" id="PF08239">
    <property type="entry name" value="SH3_3"/>
    <property type="match status" value="3"/>
</dbReference>
<dbReference type="GO" id="GO:0030288">
    <property type="term" value="C:outer membrane-bounded periplasmic space"/>
    <property type="evidence" value="ECO:0007669"/>
    <property type="project" value="TreeGrafter"/>
</dbReference>
<dbReference type="eggNOG" id="COG0860">
    <property type="taxonomic scope" value="Bacteria"/>
</dbReference>
<evidence type="ECO:0000259" key="3">
    <source>
        <dbReference type="PROSITE" id="PS51781"/>
    </source>
</evidence>
<sequence length="618" mass="66702">MRKGCRSNLRGQALAFLLVFLFSIFFGFRLPVLAASYGVVTASTLNVRSGPGINYAKIGVLSRGQKVEITAKTGEWFKIRYKNGYGYVSGKYISPVVGSSRSTQASRTGIVTATILNVRTTPSTSAAIAGKLAKNTRVEIYKEQNGWYYIKAGSIAGWVVKTYIKVTETSRGTTPTPPQSSTNTSIKTISGVYAVKATSLNLRSGPGTSYSVIKTLPQGTKVEGLQVSGDWMKVKAGSTTGWVAKAYLVPYVAETSRGDGLRIIKTVYPQVDPVNVFNGAGFSTGVKATISGEKSFGVLEEKDGWYRLALAGREIGWAEKAYFSDTPVEPVHPVQIKGETAPASLTWQITTTANLTYTLSDDKLTAKIVLENGQIDNLTAPDLSFPVKSLTTATENGNVVVNFAGFVPLNLTVEKINGGYNVRIFPEPVLSGKKIVLDPGHGGSDPGTIGKVYGIKEKDVNLDIALKLKGYLEALGATVYMTRTGDTYPTLSKRVEYANGLSADLFLSIHQNSVGSPAYYSANGTQVYYYPDPNNQAQEKALADNLMVALNEVLNSKNKGIYTNQGFYVIKYTEMPSALVEVGYLSNAEEEKKLSTPEYRTKAAAALAQGITKWFLGK</sequence>
<dbReference type="AlphaFoldDB" id="Q3A9A5"/>
<dbReference type="KEGG" id="chy:CHY_2485"/>
<dbReference type="Proteomes" id="UP000002706">
    <property type="component" value="Chromosome"/>
</dbReference>
<keyword evidence="1" id="KW-0378">Hydrolase</keyword>
<feature type="domain" description="SH3b" evidence="3">
    <location>
        <begin position="106"/>
        <end position="168"/>
    </location>
</feature>
<evidence type="ECO:0000256" key="1">
    <source>
        <dbReference type="ARBA" id="ARBA00022801"/>
    </source>
</evidence>
<dbReference type="FunCoup" id="Q3A9A5">
    <property type="interactions" value="7"/>
</dbReference>
<proteinExistence type="predicted"/>
<dbReference type="HOGENOM" id="CLU_014322_10_0_9"/>
<dbReference type="eggNOG" id="COG4991">
    <property type="taxonomic scope" value="Bacteria"/>
</dbReference>
<dbReference type="STRING" id="246194.CHY_2485"/>
<protein>
    <submittedName>
        <fullName evidence="4">N-acetylmuramoyl-L-alanine amidase</fullName>
    </submittedName>
</protein>
<dbReference type="InterPro" id="IPR002508">
    <property type="entry name" value="MurNAc-LAA_cat"/>
</dbReference>
<dbReference type="eggNOG" id="COG3103">
    <property type="taxonomic scope" value="Bacteria"/>
</dbReference>
<dbReference type="CDD" id="cd02696">
    <property type="entry name" value="MurNAc-LAA"/>
    <property type="match status" value="1"/>
</dbReference>
<dbReference type="Pfam" id="PF01520">
    <property type="entry name" value="Amidase_3"/>
    <property type="match status" value="1"/>
</dbReference>
<dbReference type="GO" id="GO:0071555">
    <property type="term" value="P:cell wall organization"/>
    <property type="evidence" value="ECO:0007669"/>
    <property type="project" value="UniProtKB-KW"/>
</dbReference>
<reference evidence="4 5" key="1">
    <citation type="journal article" date="2005" name="PLoS Genet.">
        <title>Life in hot carbon monoxide: the complete genome sequence of Carboxydothermus hydrogenoformans Z-2901.</title>
        <authorList>
            <person name="Wu M."/>
            <person name="Ren Q."/>
            <person name="Durkin A.S."/>
            <person name="Daugherty S.C."/>
            <person name="Brinkac L.M."/>
            <person name="Dodson R.J."/>
            <person name="Madupu R."/>
            <person name="Sullivan S.A."/>
            <person name="Kolonay J.F."/>
            <person name="Haft D.H."/>
            <person name="Nelson W.C."/>
            <person name="Tallon L.J."/>
            <person name="Jones K.M."/>
            <person name="Ulrich L.E."/>
            <person name="Gonzalez J.M."/>
            <person name="Zhulin I.B."/>
            <person name="Robb F.T."/>
            <person name="Eisen J.A."/>
        </authorList>
    </citation>
    <scope>NUCLEOTIDE SEQUENCE [LARGE SCALE GENOMIC DNA]</scope>
    <source>
        <strain evidence="5">ATCC BAA-161 / DSM 6008 / Z-2901</strain>
    </source>
</reference>
<dbReference type="PANTHER" id="PTHR30404">
    <property type="entry name" value="N-ACETYLMURAMOYL-L-ALANINE AMIDASE"/>
    <property type="match status" value="1"/>
</dbReference>
<dbReference type="OrthoDB" id="9813450at2"/>
<name>Q3A9A5_CARHZ</name>
<dbReference type="SMART" id="SM00646">
    <property type="entry name" value="Ami_3"/>
    <property type="match status" value="1"/>
</dbReference>
<organism evidence="4 5">
    <name type="scientific">Carboxydothermus hydrogenoformans (strain ATCC BAA-161 / DSM 6008 / Z-2901)</name>
    <dbReference type="NCBI Taxonomy" id="246194"/>
    <lineage>
        <taxon>Bacteria</taxon>
        <taxon>Bacillati</taxon>
        <taxon>Bacillota</taxon>
        <taxon>Clostridia</taxon>
        <taxon>Thermoanaerobacterales</taxon>
        <taxon>Thermoanaerobacteraceae</taxon>
        <taxon>Carboxydothermus</taxon>
    </lineage>
</organism>
<dbReference type="SMART" id="SM00287">
    <property type="entry name" value="SH3b"/>
    <property type="match status" value="4"/>
</dbReference>
<dbReference type="InterPro" id="IPR003646">
    <property type="entry name" value="SH3-like_bac-type"/>
</dbReference>
<dbReference type="EMBL" id="CP000141">
    <property type="protein sequence ID" value="ABB14758.1"/>
    <property type="molecule type" value="Genomic_DNA"/>
</dbReference>
<evidence type="ECO:0000313" key="5">
    <source>
        <dbReference type="Proteomes" id="UP000002706"/>
    </source>
</evidence>
<dbReference type="PANTHER" id="PTHR30404:SF0">
    <property type="entry name" value="N-ACETYLMURAMOYL-L-ALANINE AMIDASE AMIC"/>
    <property type="match status" value="1"/>
</dbReference>